<gene>
    <name evidence="4" type="ORF">SAMN02745131_03769</name>
</gene>
<dbReference type="EMBL" id="FQUU01000022">
    <property type="protein sequence ID" value="SHF88707.1"/>
    <property type="molecule type" value="Genomic_DNA"/>
</dbReference>
<evidence type="ECO:0000256" key="2">
    <source>
        <dbReference type="SAM" id="MobiDB-lite"/>
    </source>
</evidence>
<name>A0A1M5FB11_9BACT</name>
<keyword evidence="1" id="KW-0694">RNA-binding</keyword>
<proteinExistence type="predicted"/>
<feature type="compositionally biased region" description="Gly residues" evidence="2">
    <location>
        <begin position="98"/>
        <end position="142"/>
    </location>
</feature>
<accession>A0A1M5FB11</accession>
<dbReference type="Proteomes" id="UP000184048">
    <property type="component" value="Unassembled WGS sequence"/>
</dbReference>
<evidence type="ECO:0000313" key="5">
    <source>
        <dbReference type="Proteomes" id="UP000184048"/>
    </source>
</evidence>
<evidence type="ECO:0000256" key="1">
    <source>
        <dbReference type="ARBA" id="ARBA00022884"/>
    </source>
</evidence>
<dbReference type="PANTHER" id="PTHR48027">
    <property type="entry name" value="HETEROGENEOUS NUCLEAR RIBONUCLEOPROTEIN 87F-RELATED"/>
    <property type="match status" value="1"/>
</dbReference>
<reference evidence="4 5" key="1">
    <citation type="submission" date="2016-11" db="EMBL/GenBank/DDBJ databases">
        <authorList>
            <person name="Jaros S."/>
            <person name="Januszkiewicz K."/>
            <person name="Wedrychowicz H."/>
        </authorList>
    </citation>
    <scope>NUCLEOTIDE SEQUENCE [LARGE SCALE GENOMIC DNA]</scope>
    <source>
        <strain evidence="4 5">DSM 18119</strain>
    </source>
</reference>
<feature type="domain" description="RRM" evidence="3">
    <location>
        <begin position="1"/>
        <end position="79"/>
    </location>
</feature>
<dbReference type="InterPro" id="IPR035979">
    <property type="entry name" value="RBD_domain_sf"/>
</dbReference>
<dbReference type="InterPro" id="IPR012677">
    <property type="entry name" value="Nucleotide-bd_a/b_plait_sf"/>
</dbReference>
<dbReference type="Pfam" id="PF00076">
    <property type="entry name" value="RRM_1"/>
    <property type="match status" value="1"/>
</dbReference>
<dbReference type="OrthoDB" id="9798855at2"/>
<dbReference type="InterPro" id="IPR000504">
    <property type="entry name" value="RRM_dom"/>
</dbReference>
<keyword evidence="5" id="KW-1185">Reference proteome</keyword>
<dbReference type="CDD" id="cd21608">
    <property type="entry name" value="RRM2_NsCP33_like"/>
    <property type="match status" value="1"/>
</dbReference>
<protein>
    <submittedName>
        <fullName evidence="4">RNA recognition motif. (A.k.a. RRM, RBD, or RNP domain)</fullName>
    </submittedName>
</protein>
<dbReference type="PROSITE" id="PS50102">
    <property type="entry name" value="RRM"/>
    <property type="match status" value="1"/>
</dbReference>
<dbReference type="SMART" id="SM00360">
    <property type="entry name" value="RRM"/>
    <property type="match status" value="1"/>
</dbReference>
<evidence type="ECO:0000313" key="4">
    <source>
        <dbReference type="EMBL" id="SHF88707.1"/>
    </source>
</evidence>
<dbReference type="InterPro" id="IPR052462">
    <property type="entry name" value="SLIRP/GR-RBP-like"/>
</dbReference>
<dbReference type="Gene3D" id="3.30.70.330">
    <property type="match status" value="1"/>
</dbReference>
<dbReference type="InterPro" id="IPR048289">
    <property type="entry name" value="RRM2_NsCP33-like"/>
</dbReference>
<dbReference type="SUPFAM" id="SSF54928">
    <property type="entry name" value="RNA-binding domain, RBD"/>
    <property type="match status" value="1"/>
</dbReference>
<organism evidence="4 5">
    <name type="scientific">Flavisolibacter ginsengisoli DSM 18119</name>
    <dbReference type="NCBI Taxonomy" id="1121884"/>
    <lineage>
        <taxon>Bacteria</taxon>
        <taxon>Pseudomonadati</taxon>
        <taxon>Bacteroidota</taxon>
        <taxon>Chitinophagia</taxon>
        <taxon>Chitinophagales</taxon>
        <taxon>Chitinophagaceae</taxon>
        <taxon>Flavisolibacter</taxon>
    </lineage>
</organism>
<dbReference type="RefSeq" id="WP_072836892.1">
    <property type="nucleotide sequence ID" value="NZ_FQUU01000022.1"/>
</dbReference>
<feature type="compositionally biased region" description="Gly residues" evidence="2">
    <location>
        <begin position="82"/>
        <end position="91"/>
    </location>
</feature>
<sequence>MNIYVGNLSWGLKDQDLANLFTPFGEVASAKIVMDKFTQRSKGFGFVEMPNDEQAQAAIAQLNGSEIEGRNLVVNESRPKEGGSGNGGGGGFKKRSFGSGGGGGFKKGGGGGFGGGGNRGGSGGGYNRGGSSSGGGGYRDSY</sequence>
<evidence type="ECO:0000259" key="3">
    <source>
        <dbReference type="PROSITE" id="PS50102"/>
    </source>
</evidence>
<feature type="region of interest" description="Disordered" evidence="2">
    <location>
        <begin position="72"/>
        <end position="142"/>
    </location>
</feature>
<dbReference type="AlphaFoldDB" id="A0A1M5FB11"/>
<dbReference type="GO" id="GO:0003723">
    <property type="term" value="F:RNA binding"/>
    <property type="evidence" value="ECO:0007669"/>
    <property type="project" value="UniProtKB-KW"/>
</dbReference>
<dbReference type="STRING" id="1121884.SAMN02745131_03769"/>